<dbReference type="Pfam" id="PF13476">
    <property type="entry name" value="AAA_23"/>
    <property type="match status" value="1"/>
</dbReference>
<dbReference type="SUPFAM" id="SSF52540">
    <property type="entry name" value="P-loop containing nucleoside triphosphate hydrolases"/>
    <property type="match status" value="1"/>
</dbReference>
<gene>
    <name evidence="4" type="ORF">MM415A04006_0012</name>
    <name evidence="3" type="ORF">MM415B00334_0022</name>
</gene>
<dbReference type="EMBL" id="MT141763">
    <property type="protein sequence ID" value="QJA70093.1"/>
    <property type="molecule type" value="Genomic_DNA"/>
</dbReference>
<protein>
    <submittedName>
        <fullName evidence="3">Putative ATPase domain containing protein</fullName>
    </submittedName>
</protein>
<dbReference type="GO" id="GO:0016887">
    <property type="term" value="F:ATP hydrolysis activity"/>
    <property type="evidence" value="ECO:0007669"/>
    <property type="project" value="InterPro"/>
</dbReference>
<evidence type="ECO:0000313" key="3">
    <source>
        <dbReference type="EMBL" id="QJA66769.1"/>
    </source>
</evidence>
<dbReference type="AlphaFoldDB" id="A0A6M3J9A7"/>
<dbReference type="GO" id="GO:0006302">
    <property type="term" value="P:double-strand break repair"/>
    <property type="evidence" value="ECO:0007669"/>
    <property type="project" value="InterPro"/>
</dbReference>
<feature type="domain" description="Rad50/SbcC-type AAA" evidence="2">
    <location>
        <begin position="38"/>
        <end position="268"/>
    </location>
</feature>
<organism evidence="3">
    <name type="scientific">viral metagenome</name>
    <dbReference type="NCBI Taxonomy" id="1070528"/>
    <lineage>
        <taxon>unclassified sequences</taxon>
        <taxon>metagenomes</taxon>
        <taxon>organismal metagenomes</taxon>
    </lineage>
</organism>
<dbReference type="InterPro" id="IPR027417">
    <property type="entry name" value="P-loop_NTPase"/>
</dbReference>
<feature type="coiled-coil region" evidence="1">
    <location>
        <begin position="322"/>
        <end position="349"/>
    </location>
</feature>
<dbReference type="InterPro" id="IPR038729">
    <property type="entry name" value="Rad50/SbcC_AAA"/>
</dbReference>
<proteinExistence type="predicted"/>
<name>A0A6M3J9A7_9ZZZZ</name>
<keyword evidence="1" id="KW-0175">Coiled coil</keyword>
<dbReference type="Gene3D" id="3.40.50.300">
    <property type="entry name" value="P-loop containing nucleotide triphosphate hydrolases"/>
    <property type="match status" value="1"/>
</dbReference>
<feature type="coiled-coil region" evidence="1">
    <location>
        <begin position="251"/>
        <end position="278"/>
    </location>
</feature>
<dbReference type="EMBL" id="MT141560">
    <property type="protein sequence ID" value="QJA66769.1"/>
    <property type="molecule type" value="Genomic_DNA"/>
</dbReference>
<reference evidence="3" key="1">
    <citation type="submission" date="2020-03" db="EMBL/GenBank/DDBJ databases">
        <title>The deep terrestrial virosphere.</title>
        <authorList>
            <person name="Holmfeldt K."/>
            <person name="Nilsson E."/>
            <person name="Simone D."/>
            <person name="Lopez-Fernandez M."/>
            <person name="Wu X."/>
            <person name="de Brujin I."/>
            <person name="Lundin D."/>
            <person name="Andersson A."/>
            <person name="Bertilsson S."/>
            <person name="Dopson M."/>
        </authorList>
    </citation>
    <scope>NUCLEOTIDE SEQUENCE</scope>
    <source>
        <strain evidence="4">MM415A04006</strain>
        <strain evidence="3">MM415B00334</strain>
    </source>
</reference>
<sequence>MTETQSRDKSETTVEIPTDGFRITELRASNVLRLVAIDITPPQDIVEVAGNNGQGKTSTLKAIEAVLRGAKAFPPRLVRDGQREARIDVDLGDFKVRRCVSPSGGMTVEIIRNEDGAKIDRPQEFLDSLIGRITFDPLDFLRDKKRRVETMLQITELEEPLDVIALKRKEEFEKRTLAKRLLRDKQGALKELPTPKNAPDAEVDTAELVARRRIAQKALDDRLAKDKALADLEAAEDSKLSAISAVEIEIARLVEIEIARLEEQLEKAQWAYEVAVDARVRKAGEILALDKIEVFELALREIDQTIETAGDQNKRFANAKSYRDQAKAVDTLEREVEVMTETIDGLDAEKLRLFEEAGYPVAGLKFGEDDLTLDGIPFEQCSDALQLRTSMEIAAATNPHIRVILLRRANDLDDQALEAVKGFAKERRFQIWLERIHPSDDASIILEEGEAIGGKAVAL</sequence>
<evidence type="ECO:0000259" key="2">
    <source>
        <dbReference type="Pfam" id="PF13476"/>
    </source>
</evidence>
<evidence type="ECO:0000313" key="4">
    <source>
        <dbReference type="EMBL" id="QJA70093.1"/>
    </source>
</evidence>
<evidence type="ECO:0000256" key="1">
    <source>
        <dbReference type="SAM" id="Coils"/>
    </source>
</evidence>
<accession>A0A6M3J9A7</accession>